<evidence type="ECO:0000256" key="4">
    <source>
        <dbReference type="ARBA" id="ARBA00013174"/>
    </source>
</evidence>
<evidence type="ECO:0000256" key="9">
    <source>
        <dbReference type="ARBA" id="ARBA00022989"/>
    </source>
</evidence>
<dbReference type="GO" id="GO:0008654">
    <property type="term" value="P:phospholipid biosynthetic process"/>
    <property type="evidence" value="ECO:0007669"/>
    <property type="project" value="UniProtKB-KW"/>
</dbReference>
<dbReference type="Gene3D" id="1.20.120.1760">
    <property type="match status" value="1"/>
</dbReference>
<dbReference type="InterPro" id="IPR050324">
    <property type="entry name" value="CDP-alcohol_PTase-I"/>
</dbReference>
<accession>A0A098EL46</accession>
<dbReference type="InterPro" id="IPR048254">
    <property type="entry name" value="CDP_ALCOHOL_P_TRANSF_CS"/>
</dbReference>
<evidence type="ECO:0000256" key="3">
    <source>
        <dbReference type="ARBA" id="ARBA00010441"/>
    </source>
</evidence>
<name>A0A098EL46_9BACL</name>
<dbReference type="PANTHER" id="PTHR14269:SF61">
    <property type="entry name" value="CDP-DIACYLGLYCEROL--SERINE O-PHOSPHATIDYLTRANSFERASE"/>
    <property type="match status" value="1"/>
</dbReference>
<keyword evidence="7 15" id="KW-0808">Transferase</keyword>
<dbReference type="AlphaFoldDB" id="A0A098EL46"/>
<evidence type="ECO:0000313" key="17">
    <source>
        <dbReference type="EMBL" id="CEG23029.1"/>
    </source>
</evidence>
<protein>
    <recommendedName>
        <fullName evidence="5">CDP-diacylglycerol--serine O-phosphatidyltransferase</fullName>
        <ecNumber evidence="4">2.7.8.8</ecNumber>
    </recommendedName>
    <alternativeName>
        <fullName evidence="14">Phosphatidylserine synthase</fullName>
    </alternativeName>
</protein>
<dbReference type="InterPro" id="IPR043130">
    <property type="entry name" value="CDP-OH_PTrfase_TM_dom"/>
</dbReference>
<comment type="catalytic activity">
    <reaction evidence="1">
        <text>a CDP-1,2-diacyl-sn-glycerol + L-serine = a 1,2-diacyl-sn-glycero-3-phospho-L-serine + CMP + H(+)</text>
        <dbReference type="Rhea" id="RHEA:16913"/>
        <dbReference type="ChEBI" id="CHEBI:15378"/>
        <dbReference type="ChEBI" id="CHEBI:33384"/>
        <dbReference type="ChEBI" id="CHEBI:57262"/>
        <dbReference type="ChEBI" id="CHEBI:58332"/>
        <dbReference type="ChEBI" id="CHEBI:60377"/>
        <dbReference type="EC" id="2.7.8.8"/>
    </reaction>
</comment>
<dbReference type="STRING" id="1499687.BN1080_01968"/>
<dbReference type="EMBL" id="CCXS01000001">
    <property type="protein sequence ID" value="CEG23029.1"/>
    <property type="molecule type" value="Genomic_DNA"/>
</dbReference>
<evidence type="ECO:0000256" key="14">
    <source>
        <dbReference type="ARBA" id="ARBA00032361"/>
    </source>
</evidence>
<gene>
    <name evidence="17" type="primary">pgsA_2</name>
    <name evidence="17" type="ORF">BN1080_01968</name>
</gene>
<evidence type="ECO:0000313" key="18">
    <source>
        <dbReference type="Proteomes" id="UP000043699"/>
    </source>
</evidence>
<keyword evidence="6" id="KW-0444">Lipid biosynthesis</keyword>
<feature type="transmembrane region" description="Helical" evidence="16">
    <location>
        <begin position="157"/>
        <end position="176"/>
    </location>
</feature>
<keyword evidence="9 16" id="KW-1133">Transmembrane helix</keyword>
<dbReference type="OrthoDB" id="9777147at2"/>
<dbReference type="PROSITE" id="PS00379">
    <property type="entry name" value="CDP_ALCOHOL_P_TRANSF"/>
    <property type="match status" value="1"/>
</dbReference>
<dbReference type="Pfam" id="PF01066">
    <property type="entry name" value="CDP-OH_P_transf"/>
    <property type="match status" value="1"/>
</dbReference>
<evidence type="ECO:0000256" key="11">
    <source>
        <dbReference type="ARBA" id="ARBA00023136"/>
    </source>
</evidence>
<dbReference type="GO" id="GO:0016020">
    <property type="term" value="C:membrane"/>
    <property type="evidence" value="ECO:0007669"/>
    <property type="project" value="InterPro"/>
</dbReference>
<organism evidence="17 18">
    <name type="scientific">Planococcus massiliensis</name>
    <dbReference type="NCBI Taxonomy" id="1499687"/>
    <lineage>
        <taxon>Bacteria</taxon>
        <taxon>Bacillati</taxon>
        <taxon>Bacillota</taxon>
        <taxon>Bacilli</taxon>
        <taxon>Bacillales</taxon>
        <taxon>Caryophanaceae</taxon>
        <taxon>Planococcus</taxon>
    </lineage>
</organism>
<comment type="subcellular location">
    <subcellularLocation>
        <location evidence="2">Endomembrane system</location>
        <topology evidence="2">Multi-pass membrane protein</topology>
    </subcellularLocation>
</comment>
<evidence type="ECO:0000256" key="7">
    <source>
        <dbReference type="ARBA" id="ARBA00022679"/>
    </source>
</evidence>
<evidence type="ECO:0000256" key="10">
    <source>
        <dbReference type="ARBA" id="ARBA00023098"/>
    </source>
</evidence>
<evidence type="ECO:0000256" key="15">
    <source>
        <dbReference type="RuleBase" id="RU003750"/>
    </source>
</evidence>
<evidence type="ECO:0000256" key="2">
    <source>
        <dbReference type="ARBA" id="ARBA00004127"/>
    </source>
</evidence>
<dbReference type="InterPro" id="IPR004533">
    <property type="entry name" value="CDP-diaglyc--ser_O-PTrfase"/>
</dbReference>
<proteinExistence type="inferred from homology"/>
<dbReference type="EC" id="2.7.8.8" evidence="4"/>
<sequence>MLIIERMDSTIKKLRSQTANMLTIGNMTFGGASIMASLNGFYSYSVLFIFIAAFLDRFDGMVARKFNQESELGKQLDSMSDIISFGVAPAILIYELVLTDFGITGMVFTVIYIASGAFRLARFNISESNGYFVGLPITAAGTVVTLSFFGISVFPPVAFMFLFMICSILMISTFTLRKV</sequence>
<evidence type="ECO:0000256" key="16">
    <source>
        <dbReference type="SAM" id="Phobius"/>
    </source>
</evidence>
<evidence type="ECO:0000256" key="8">
    <source>
        <dbReference type="ARBA" id="ARBA00022692"/>
    </source>
</evidence>
<dbReference type="GO" id="GO:0012505">
    <property type="term" value="C:endomembrane system"/>
    <property type="evidence" value="ECO:0007669"/>
    <property type="project" value="UniProtKB-SubCell"/>
</dbReference>
<evidence type="ECO:0000256" key="13">
    <source>
        <dbReference type="ARBA" id="ARBA00023264"/>
    </source>
</evidence>
<dbReference type="PANTHER" id="PTHR14269">
    <property type="entry name" value="CDP-DIACYLGLYCEROL--GLYCEROL-3-PHOSPHATE 3-PHOSPHATIDYLTRANSFERASE-RELATED"/>
    <property type="match status" value="1"/>
</dbReference>
<dbReference type="GO" id="GO:0003882">
    <property type="term" value="F:CDP-diacylglycerol-serine O-phosphatidyltransferase activity"/>
    <property type="evidence" value="ECO:0007669"/>
    <property type="project" value="UniProtKB-EC"/>
</dbReference>
<keyword evidence="13" id="KW-1208">Phospholipid metabolism</keyword>
<comment type="similarity">
    <text evidence="3 15">Belongs to the CDP-alcohol phosphatidyltransferase class-I family.</text>
</comment>
<evidence type="ECO:0000256" key="12">
    <source>
        <dbReference type="ARBA" id="ARBA00023209"/>
    </source>
</evidence>
<keyword evidence="18" id="KW-1185">Reference proteome</keyword>
<reference evidence="17 18" key="1">
    <citation type="submission" date="2014-09" db="EMBL/GenBank/DDBJ databases">
        <authorList>
            <person name="Urmite Genomes Urmite Genomes"/>
        </authorList>
    </citation>
    <scope>NUCLEOTIDE SEQUENCE [LARGE SCALE GENOMIC DNA]</scope>
    <source>
        <strain evidence="17 18">ES2</strain>
    </source>
</reference>
<dbReference type="NCBIfam" id="TIGR00473">
    <property type="entry name" value="pssA"/>
    <property type="match status" value="1"/>
</dbReference>
<dbReference type="Proteomes" id="UP000043699">
    <property type="component" value="Unassembled WGS sequence"/>
</dbReference>
<evidence type="ECO:0000256" key="6">
    <source>
        <dbReference type="ARBA" id="ARBA00022516"/>
    </source>
</evidence>
<keyword evidence="12" id="KW-0594">Phospholipid biosynthesis</keyword>
<feature type="transmembrane region" description="Helical" evidence="16">
    <location>
        <begin position="103"/>
        <end position="121"/>
    </location>
</feature>
<keyword evidence="8 16" id="KW-0812">Transmembrane</keyword>
<evidence type="ECO:0000256" key="1">
    <source>
        <dbReference type="ARBA" id="ARBA00000287"/>
    </source>
</evidence>
<dbReference type="InterPro" id="IPR000462">
    <property type="entry name" value="CDP-OH_P_trans"/>
</dbReference>
<keyword evidence="11 16" id="KW-0472">Membrane</keyword>
<keyword evidence="10" id="KW-0443">Lipid metabolism</keyword>
<dbReference type="RefSeq" id="WP_052651823.1">
    <property type="nucleotide sequence ID" value="NZ_CCXS01000001.1"/>
</dbReference>
<evidence type="ECO:0000256" key="5">
    <source>
        <dbReference type="ARBA" id="ARBA00017171"/>
    </source>
</evidence>
<feature type="transmembrane region" description="Helical" evidence="16">
    <location>
        <begin position="133"/>
        <end position="151"/>
    </location>
</feature>